<evidence type="ECO:0000313" key="9">
    <source>
        <dbReference type="Proteomes" id="UP000567179"/>
    </source>
</evidence>
<dbReference type="PRINTS" id="PR01035">
    <property type="entry name" value="TCRTETA"/>
</dbReference>
<comment type="caution">
    <text evidence="8">The sequence shown here is derived from an EMBL/GenBank/DDBJ whole genome shotgun (WGS) entry which is preliminary data.</text>
</comment>
<feature type="transmembrane region" description="Helical" evidence="6">
    <location>
        <begin position="305"/>
        <end position="325"/>
    </location>
</feature>
<keyword evidence="4 6" id="KW-1133">Transmembrane helix</keyword>
<dbReference type="Proteomes" id="UP000567179">
    <property type="component" value="Unassembled WGS sequence"/>
</dbReference>
<dbReference type="Gene3D" id="1.20.1250.20">
    <property type="entry name" value="MFS general substrate transporter like domains"/>
    <property type="match status" value="1"/>
</dbReference>
<keyword evidence="5 6" id="KW-0472">Membrane</keyword>
<feature type="transmembrane region" description="Helical" evidence="6">
    <location>
        <begin position="439"/>
        <end position="459"/>
    </location>
</feature>
<dbReference type="GO" id="GO:0016020">
    <property type="term" value="C:membrane"/>
    <property type="evidence" value="ECO:0007669"/>
    <property type="project" value="UniProtKB-SubCell"/>
</dbReference>
<protein>
    <recommendedName>
        <fullName evidence="7">Major facilitator superfamily (MFS) profile domain-containing protein</fullName>
    </recommendedName>
</protein>
<feature type="transmembrane region" description="Helical" evidence="6">
    <location>
        <begin position="337"/>
        <end position="359"/>
    </location>
</feature>
<feature type="transmembrane region" description="Helical" evidence="6">
    <location>
        <begin position="204"/>
        <end position="226"/>
    </location>
</feature>
<feature type="transmembrane region" description="Helical" evidence="6">
    <location>
        <begin position="260"/>
        <end position="285"/>
    </location>
</feature>
<dbReference type="InterPro" id="IPR011701">
    <property type="entry name" value="MFS"/>
</dbReference>
<organism evidence="8 9">
    <name type="scientific">Psilocybe cf. subviscida</name>
    <dbReference type="NCBI Taxonomy" id="2480587"/>
    <lineage>
        <taxon>Eukaryota</taxon>
        <taxon>Fungi</taxon>
        <taxon>Dikarya</taxon>
        <taxon>Basidiomycota</taxon>
        <taxon>Agaricomycotina</taxon>
        <taxon>Agaricomycetes</taxon>
        <taxon>Agaricomycetidae</taxon>
        <taxon>Agaricales</taxon>
        <taxon>Agaricineae</taxon>
        <taxon>Strophariaceae</taxon>
        <taxon>Psilocybe</taxon>
    </lineage>
</organism>
<evidence type="ECO:0000256" key="4">
    <source>
        <dbReference type="ARBA" id="ARBA00022989"/>
    </source>
</evidence>
<dbReference type="PROSITE" id="PS50850">
    <property type="entry name" value="MFS"/>
    <property type="match status" value="1"/>
</dbReference>
<dbReference type="SUPFAM" id="SSF103473">
    <property type="entry name" value="MFS general substrate transporter"/>
    <property type="match status" value="1"/>
</dbReference>
<sequence length="477" mass="52113">MDTHGNEVFDEQTRLIDETPKKTRTPLPKIQLGIILLLQICEPITSQSIYPYINQLISELDITGGDERKVGYYAGLIESLFFATEAITVLQWGRVSDHVGRKPVLLVGLFGIVLSMLSFGLSRTFWMLVISRCLTGLLNGNIGVMKSVMGELTDSTNRAEGFSFMPLVWGFGATVGPLLGGSLSRPHERFPKYFSGEFWKTYPYFLPSLVTSSYVLFSFVITLLFFKETLHKHKPHDCALETSDGPQSPTRDAPIPLRGLLTYPVVLSIANYVCLAFLGIALAALFPLFLAMPLEIGGLHLDPPLIGLIIGTSGTVGAVFQGLFFSKAVRYFGERRIFIVCMSTFLPVLALLPTINVAARAYGQTSMPVCILGLVVLVIMAVNVMAYGTILMFVTASAPNKRSLGTTNGLSQTTVSIARSFAPALATSLFSLSVEKNLFHGYAVYAFFGGVACFAVWLATKLPTRIWEDGGILVEES</sequence>
<evidence type="ECO:0000313" key="8">
    <source>
        <dbReference type="EMBL" id="KAF5327243.1"/>
    </source>
</evidence>
<evidence type="ECO:0000256" key="6">
    <source>
        <dbReference type="SAM" id="Phobius"/>
    </source>
</evidence>
<feature type="transmembrane region" description="Helical" evidence="6">
    <location>
        <begin position="371"/>
        <end position="394"/>
    </location>
</feature>
<dbReference type="OrthoDB" id="419616at2759"/>
<dbReference type="GO" id="GO:0022857">
    <property type="term" value="F:transmembrane transporter activity"/>
    <property type="evidence" value="ECO:0007669"/>
    <property type="project" value="InterPro"/>
</dbReference>
<feature type="transmembrane region" description="Helical" evidence="6">
    <location>
        <begin position="102"/>
        <end position="119"/>
    </location>
</feature>
<dbReference type="InterPro" id="IPR036259">
    <property type="entry name" value="MFS_trans_sf"/>
</dbReference>
<feature type="transmembrane region" description="Helical" evidence="6">
    <location>
        <begin position="70"/>
        <end position="90"/>
    </location>
</feature>
<evidence type="ECO:0000256" key="1">
    <source>
        <dbReference type="ARBA" id="ARBA00004141"/>
    </source>
</evidence>
<gene>
    <name evidence="8" type="ORF">D9619_004766</name>
</gene>
<dbReference type="CDD" id="cd17330">
    <property type="entry name" value="MFS_SLC46_TetA_like"/>
    <property type="match status" value="1"/>
</dbReference>
<evidence type="ECO:0000256" key="3">
    <source>
        <dbReference type="ARBA" id="ARBA00022692"/>
    </source>
</evidence>
<keyword evidence="9" id="KW-1185">Reference proteome</keyword>
<dbReference type="PANTHER" id="PTHR23504">
    <property type="entry name" value="MAJOR FACILITATOR SUPERFAMILY DOMAIN-CONTAINING PROTEIN 10"/>
    <property type="match status" value="1"/>
</dbReference>
<keyword evidence="2" id="KW-0813">Transport</keyword>
<evidence type="ECO:0000256" key="2">
    <source>
        <dbReference type="ARBA" id="ARBA00022448"/>
    </source>
</evidence>
<dbReference type="EMBL" id="JAACJJ010000014">
    <property type="protein sequence ID" value="KAF5327243.1"/>
    <property type="molecule type" value="Genomic_DNA"/>
</dbReference>
<keyword evidence="3 6" id="KW-0812">Transmembrane</keyword>
<comment type="subcellular location">
    <subcellularLocation>
        <location evidence="1">Membrane</location>
        <topology evidence="1">Multi-pass membrane protein</topology>
    </subcellularLocation>
</comment>
<dbReference type="InterPro" id="IPR020846">
    <property type="entry name" value="MFS_dom"/>
</dbReference>
<proteinExistence type="predicted"/>
<feature type="domain" description="Major facilitator superfamily (MFS) profile" evidence="7">
    <location>
        <begin position="31"/>
        <end position="461"/>
    </location>
</feature>
<accession>A0A8H5BQ16</accession>
<dbReference type="PANTHER" id="PTHR23504:SF15">
    <property type="entry name" value="MAJOR FACILITATOR SUPERFAMILY (MFS) PROFILE DOMAIN-CONTAINING PROTEIN"/>
    <property type="match status" value="1"/>
</dbReference>
<dbReference type="AlphaFoldDB" id="A0A8H5BQ16"/>
<evidence type="ECO:0000256" key="5">
    <source>
        <dbReference type="ARBA" id="ARBA00023136"/>
    </source>
</evidence>
<name>A0A8H5BQ16_9AGAR</name>
<feature type="transmembrane region" description="Helical" evidence="6">
    <location>
        <begin position="164"/>
        <end position="184"/>
    </location>
</feature>
<dbReference type="Pfam" id="PF07690">
    <property type="entry name" value="MFS_1"/>
    <property type="match status" value="1"/>
</dbReference>
<dbReference type="InterPro" id="IPR001958">
    <property type="entry name" value="Tet-R_TetA/multi-R_MdtG-like"/>
</dbReference>
<reference evidence="8 9" key="1">
    <citation type="journal article" date="2020" name="ISME J.">
        <title>Uncovering the hidden diversity of litter-decomposition mechanisms in mushroom-forming fungi.</title>
        <authorList>
            <person name="Floudas D."/>
            <person name="Bentzer J."/>
            <person name="Ahren D."/>
            <person name="Johansson T."/>
            <person name="Persson P."/>
            <person name="Tunlid A."/>
        </authorList>
    </citation>
    <scope>NUCLEOTIDE SEQUENCE [LARGE SCALE GENOMIC DNA]</scope>
    <source>
        <strain evidence="8 9">CBS 101986</strain>
    </source>
</reference>
<evidence type="ECO:0000259" key="7">
    <source>
        <dbReference type="PROSITE" id="PS50850"/>
    </source>
</evidence>